<feature type="region of interest" description="Disordered" evidence="1">
    <location>
        <begin position="947"/>
        <end position="985"/>
    </location>
</feature>
<dbReference type="Proteomes" id="UP001217582">
    <property type="component" value="Chromosome 1"/>
</dbReference>
<evidence type="ECO:0000313" key="2">
    <source>
        <dbReference type="EMBL" id="WFD14547.1"/>
    </source>
</evidence>
<accession>A0AAJ5YX68</accession>
<feature type="compositionally biased region" description="Polar residues" evidence="1">
    <location>
        <begin position="168"/>
        <end position="183"/>
    </location>
</feature>
<keyword evidence="3" id="KW-1185">Reference proteome</keyword>
<organism evidence="2 3">
    <name type="scientific">Malassezia arunalokei</name>
    <dbReference type="NCBI Taxonomy" id="1514897"/>
    <lineage>
        <taxon>Eukaryota</taxon>
        <taxon>Fungi</taxon>
        <taxon>Dikarya</taxon>
        <taxon>Basidiomycota</taxon>
        <taxon>Ustilaginomycotina</taxon>
        <taxon>Malasseziomycetes</taxon>
        <taxon>Malasseziales</taxon>
        <taxon>Malasseziaceae</taxon>
        <taxon>Malassezia</taxon>
    </lineage>
</organism>
<protein>
    <submittedName>
        <fullName evidence="2">Uncharacterized protein</fullName>
    </submittedName>
</protein>
<reference evidence="2 3" key="1">
    <citation type="submission" date="2023-03" db="EMBL/GenBank/DDBJ databases">
        <title>Mating type loci evolution in Malassezia.</title>
        <authorList>
            <person name="Coelho M.A."/>
        </authorList>
    </citation>
    <scope>NUCLEOTIDE SEQUENCE [LARGE SCALE GENOMIC DNA]</scope>
    <source>
        <strain evidence="2 3">CBS 13387</strain>
    </source>
</reference>
<sequence length="1014" mass="108254">MYQPDARSRGMVKQQPLLILRSEPPLPLFCMPFPIPPFASDISLLRLSVLRILTGQKGLPAPQLLTHSEKLKQMTVQGWRLKMLELIQVQAGSQRPEDDQVFYGLPLEDSHDCSALEHGDEVVVRLRRGYTLADLQLPDLGPNHDYSVNLDDTETLYRLPESEVTRPTEPSSHSSSIQANPNGNYQAFQYPDYRHGYRVVVAKGVGNGVVSRSSGAELAAPPQSYVDPHMAIDAHALAQLKGLARSNGRVGADARARLAELGYGVPEYKPKAKKRSHGSPYENLVPGSAPLRLVPGVPETSAGGDAWLPPSAPTSMPRYAAPTHSISKPLRRTYAAPAPVSAPTAVPARMRASDPVLSTVAPASAPASYPSSAPAEMAAAAPPTTETMHALPRPMLGHDRNTRAQLGPMVAPLNAKPKTKKKKKTTKSSTMSTFFATMRANDSAATSQLFVPLYSAPFLGTQAKDSVTGSKILGLIKGMGKPKHQPTDDPIPVAAEDDAEVTAVPSVPPSYSQARLHDHLPTVPADAAEVTGEPIVPATDVYSPQLLSKEPSHYMWSTHASSDEYRSAPMLPRTETQPAAVYEIQQPADYAPRQTVQAPAVYQAEQPASFTAQRMALPAVYETQPYTTQRAAPAVYAAQRPTSSTMPRTPTLPTMYETPQPMGYTTQRSAQEPAVYETLQPTGYTTQRTVETARPEGPLSRESQVPITPSSVHLAPPSGASVYTYASPADVVLPPAVPAAVPAHTHHGVMDHLLHTSVTGQDLHDPEEITTPKRSSKREFLSPGMDDHDGVELPFHDSVDEPPLGAVTPSVSLRRTNTVAVTPSSSARPGIEPAIPISTLALVPPSARQTPQPATGATWSALSHTSPRVELTGTTHSHRGPTTSEHMAPSSSASYPMATYSGRDARPAPPVPMDVQQSAPFVRPTTTSAAPLQRGATYTAPASIKAQPPLVQPSLPSALPSPQGAPVPSSVSPGDMTQPGQLYQPGPAVYVPVNAPADLSRRHTLAAMVPHSFA</sequence>
<feature type="region of interest" description="Disordered" evidence="1">
    <location>
        <begin position="161"/>
        <end position="183"/>
    </location>
</feature>
<feature type="region of interest" description="Disordered" evidence="1">
    <location>
        <begin position="688"/>
        <end position="712"/>
    </location>
</feature>
<feature type="compositionally biased region" description="Polar residues" evidence="1">
    <location>
        <begin position="701"/>
        <end position="711"/>
    </location>
</feature>
<gene>
    <name evidence="2" type="ORF">MARU1_000553</name>
</gene>
<feature type="compositionally biased region" description="Polar residues" evidence="1">
    <location>
        <begin position="847"/>
        <end position="885"/>
    </location>
</feature>
<evidence type="ECO:0000256" key="1">
    <source>
        <dbReference type="SAM" id="MobiDB-lite"/>
    </source>
</evidence>
<feature type="compositionally biased region" description="Basic and acidic residues" evidence="1">
    <location>
        <begin position="762"/>
        <end position="799"/>
    </location>
</feature>
<proteinExistence type="predicted"/>
<feature type="compositionally biased region" description="Low complexity" evidence="1">
    <location>
        <begin position="887"/>
        <end position="901"/>
    </location>
</feature>
<feature type="compositionally biased region" description="Low complexity" evidence="1">
    <location>
        <begin position="947"/>
        <end position="966"/>
    </location>
</feature>
<dbReference type="AlphaFoldDB" id="A0AAJ5YX68"/>
<feature type="region of interest" description="Disordered" evidence="1">
    <location>
        <begin position="761"/>
        <end position="811"/>
    </location>
</feature>
<feature type="region of interest" description="Disordered" evidence="1">
    <location>
        <begin position="845"/>
        <end position="912"/>
    </location>
</feature>
<name>A0AAJ5YX68_9BASI</name>
<dbReference type="EMBL" id="CP119916">
    <property type="protein sequence ID" value="WFD14547.1"/>
    <property type="molecule type" value="Genomic_DNA"/>
</dbReference>
<evidence type="ECO:0000313" key="3">
    <source>
        <dbReference type="Proteomes" id="UP001217582"/>
    </source>
</evidence>